<feature type="transmembrane region" description="Helical" evidence="1">
    <location>
        <begin position="185"/>
        <end position="204"/>
    </location>
</feature>
<feature type="transmembrane region" description="Helical" evidence="1">
    <location>
        <begin position="45"/>
        <end position="65"/>
    </location>
</feature>
<feature type="transmembrane region" description="Helical" evidence="1">
    <location>
        <begin position="145"/>
        <end position="165"/>
    </location>
</feature>
<sequence length="296" mass="34138">MVFKEIKKYFIDVLDFLLFSNIFIAICAVAQGLVTYHLLKLEASYNVLGILFLGTLVIYNFSMLITKPKEPSKSSYKRVRWIYSHYRLMVTITMVAILGLIPLGFFFISLYGLILISVTGILAFAYALPLFMLNGKPIGLRNLPGVKLFLISLIWSVSTVVFPIIEAEQQHIINVPIHDLFLLAAKRFLFIAAITIPFDIRDFFQDKLFELKTLPVLIGIKKSNWICFSFLLLYLILLLLFNNTWDLNILALTLTILTAAWLIFKSNFKRNEYYYFLFLDGIMILQFLLLKLTTAI</sequence>
<protein>
    <recommendedName>
        <fullName evidence="4">UbiA prenyltransferase family protein</fullName>
    </recommendedName>
</protein>
<accession>A0ABU7GYK8</accession>
<dbReference type="Gene3D" id="1.20.120.1780">
    <property type="entry name" value="UbiA prenyltransferase"/>
    <property type="match status" value="1"/>
</dbReference>
<evidence type="ECO:0000313" key="2">
    <source>
        <dbReference type="EMBL" id="MEE1884103.1"/>
    </source>
</evidence>
<gene>
    <name evidence="2" type="ORF">VRU49_01605</name>
</gene>
<dbReference type="RefSeq" id="WP_330145021.1">
    <property type="nucleotide sequence ID" value="NZ_JAZDQU010000001.1"/>
</dbReference>
<dbReference type="EMBL" id="JAZDQU010000001">
    <property type="protein sequence ID" value="MEE1884103.1"/>
    <property type="molecule type" value="Genomic_DNA"/>
</dbReference>
<keyword evidence="1" id="KW-1133">Transmembrane helix</keyword>
<keyword evidence="1" id="KW-0812">Transmembrane</keyword>
<feature type="transmembrane region" description="Helical" evidence="1">
    <location>
        <begin position="114"/>
        <end position="133"/>
    </location>
</feature>
<feature type="transmembrane region" description="Helical" evidence="1">
    <location>
        <begin position="225"/>
        <end position="241"/>
    </location>
</feature>
<organism evidence="2 3">
    <name type="scientific">Pedobacter flavus</name>
    <dbReference type="NCBI Taxonomy" id="3113906"/>
    <lineage>
        <taxon>Bacteria</taxon>
        <taxon>Pseudomonadati</taxon>
        <taxon>Bacteroidota</taxon>
        <taxon>Sphingobacteriia</taxon>
        <taxon>Sphingobacteriales</taxon>
        <taxon>Sphingobacteriaceae</taxon>
        <taxon>Pedobacter</taxon>
    </lineage>
</organism>
<evidence type="ECO:0008006" key="4">
    <source>
        <dbReference type="Google" id="ProtNLM"/>
    </source>
</evidence>
<reference evidence="2 3" key="1">
    <citation type="submission" date="2024-01" db="EMBL/GenBank/DDBJ databases">
        <title>Pedobacter sp. nov., isolated from oil-contaminated soil.</title>
        <authorList>
            <person name="Le N.T.T."/>
        </authorList>
    </citation>
    <scope>NUCLEOTIDE SEQUENCE [LARGE SCALE GENOMIC DNA]</scope>
    <source>
        <strain evidence="2 3">VNH31</strain>
    </source>
</reference>
<evidence type="ECO:0000256" key="1">
    <source>
        <dbReference type="SAM" id="Phobius"/>
    </source>
</evidence>
<comment type="caution">
    <text evidence="2">The sequence shown here is derived from an EMBL/GenBank/DDBJ whole genome shotgun (WGS) entry which is preliminary data.</text>
</comment>
<evidence type="ECO:0000313" key="3">
    <source>
        <dbReference type="Proteomes" id="UP001337681"/>
    </source>
</evidence>
<feature type="transmembrane region" description="Helical" evidence="1">
    <location>
        <begin position="16"/>
        <end position="39"/>
    </location>
</feature>
<feature type="transmembrane region" description="Helical" evidence="1">
    <location>
        <begin position="86"/>
        <end position="108"/>
    </location>
</feature>
<keyword evidence="3" id="KW-1185">Reference proteome</keyword>
<feature type="transmembrane region" description="Helical" evidence="1">
    <location>
        <begin position="247"/>
        <end position="264"/>
    </location>
</feature>
<keyword evidence="1" id="KW-0472">Membrane</keyword>
<name>A0ABU7GYK8_9SPHI</name>
<dbReference type="Proteomes" id="UP001337681">
    <property type="component" value="Unassembled WGS sequence"/>
</dbReference>
<feature type="transmembrane region" description="Helical" evidence="1">
    <location>
        <begin position="273"/>
        <end position="290"/>
    </location>
</feature>
<proteinExistence type="predicted"/>